<keyword evidence="2" id="KW-0326">Glycosidase</keyword>
<accession>A0AA96RGQ0</accession>
<dbReference type="InterPro" id="IPR011040">
    <property type="entry name" value="Sialidase"/>
</dbReference>
<dbReference type="KEGG" id="paun:MJA45_09675"/>
<protein>
    <submittedName>
        <fullName evidence="2">Sialidase family protein</fullName>
        <ecNumber evidence="2">3.2.1.-</ecNumber>
    </submittedName>
</protein>
<keyword evidence="2" id="KW-0378">Hydrolase</keyword>
<dbReference type="EC" id="3.2.1.-" evidence="2"/>
<feature type="domain" description="Sialidase" evidence="1">
    <location>
        <begin position="134"/>
        <end position="284"/>
    </location>
</feature>
<name>A0AA96RGQ0_9BACL</name>
<dbReference type="PANTHER" id="PTHR43752:SF2">
    <property type="entry name" value="BNR_ASP-BOX REPEAT FAMILY PROTEIN"/>
    <property type="match status" value="1"/>
</dbReference>
<evidence type="ECO:0000313" key="2">
    <source>
        <dbReference type="EMBL" id="WNQ13272.1"/>
    </source>
</evidence>
<gene>
    <name evidence="2" type="ORF">MJA45_09675</name>
</gene>
<dbReference type="RefSeq" id="WP_315607052.1">
    <property type="nucleotide sequence ID" value="NZ_CP130318.1"/>
</dbReference>
<dbReference type="AlphaFoldDB" id="A0AA96RGQ0"/>
<organism evidence="2 3">
    <name type="scientific">Paenibacillus aurantius</name>
    <dbReference type="NCBI Taxonomy" id="2918900"/>
    <lineage>
        <taxon>Bacteria</taxon>
        <taxon>Bacillati</taxon>
        <taxon>Bacillota</taxon>
        <taxon>Bacilli</taxon>
        <taxon>Bacillales</taxon>
        <taxon>Paenibacillaceae</taxon>
        <taxon>Paenibacillus</taxon>
    </lineage>
</organism>
<evidence type="ECO:0000313" key="3">
    <source>
        <dbReference type="Proteomes" id="UP001305702"/>
    </source>
</evidence>
<evidence type="ECO:0000259" key="1">
    <source>
        <dbReference type="Pfam" id="PF13088"/>
    </source>
</evidence>
<dbReference type="Pfam" id="PF13088">
    <property type="entry name" value="BNR_2"/>
    <property type="match status" value="1"/>
</dbReference>
<keyword evidence="3" id="KW-1185">Reference proteome</keyword>
<dbReference type="GO" id="GO:0016798">
    <property type="term" value="F:hydrolase activity, acting on glycosyl bonds"/>
    <property type="evidence" value="ECO:0007669"/>
    <property type="project" value="UniProtKB-KW"/>
</dbReference>
<reference evidence="2 3" key="1">
    <citation type="submission" date="2022-02" db="EMBL/GenBank/DDBJ databases">
        <title>Paenibacillus sp. MBLB1776 Whole Genome Shotgun Sequencing.</title>
        <authorList>
            <person name="Hwang C.Y."/>
            <person name="Cho E.-S."/>
            <person name="Seo M.-J."/>
        </authorList>
    </citation>
    <scope>NUCLEOTIDE SEQUENCE [LARGE SCALE GENOMIC DNA]</scope>
    <source>
        <strain evidence="2 3">MBLB1776</strain>
    </source>
</reference>
<dbReference type="Gene3D" id="2.120.10.10">
    <property type="match status" value="1"/>
</dbReference>
<dbReference type="EMBL" id="CP130318">
    <property type="protein sequence ID" value="WNQ13272.1"/>
    <property type="molecule type" value="Genomic_DNA"/>
</dbReference>
<sequence length="356" mass="39047">MKLRKIKDLVIYQDGQYNTFPNAVSLSDGTLMVGFRQGRDLQRLIGKTMHIDPASKAVHVRSSDGGTSWETTAALLHDDFLYGIQDPCLNVLKEGTLFATFFTWKVMAKEDGGSIGPADHVMEDQWVGRLEGLYSIRSADNGASWDAPVRITAGAAAVRGNAAELGDGSLVLATYGGNEFGDKMTIVRTTERGLTWTLSAVLEHEDYKLQEPNLYLAPSGKLVAFIRTAPKRKGGSAETACPLLTAESVDGGKSWSGLTERPFYSPSPFHALRLRSGRVLVSYGYRLEPYGVRAFLLDAECGFEDVEETILREDGLGTDIGYTSAVQLPDDSILVTYYYYGESGYRYIAGTICREE</sequence>
<dbReference type="Proteomes" id="UP001305702">
    <property type="component" value="Chromosome"/>
</dbReference>
<proteinExistence type="predicted"/>
<dbReference type="PANTHER" id="PTHR43752">
    <property type="entry name" value="BNR/ASP-BOX REPEAT FAMILY PROTEIN"/>
    <property type="match status" value="1"/>
</dbReference>
<dbReference type="SUPFAM" id="SSF50939">
    <property type="entry name" value="Sialidases"/>
    <property type="match status" value="1"/>
</dbReference>
<dbReference type="InterPro" id="IPR036278">
    <property type="entry name" value="Sialidase_sf"/>
</dbReference>
<dbReference type="CDD" id="cd15482">
    <property type="entry name" value="Sialidase_non-viral"/>
    <property type="match status" value="1"/>
</dbReference>